<keyword evidence="1" id="KW-0175">Coiled coil</keyword>
<gene>
    <name evidence="2" type="ORF">MGL_1488</name>
</gene>
<protein>
    <recommendedName>
        <fullName evidence="4">BAR domain-containing protein</fullName>
    </recommendedName>
</protein>
<evidence type="ECO:0000313" key="2">
    <source>
        <dbReference type="EMBL" id="EDP44091.1"/>
    </source>
</evidence>
<dbReference type="OMA" id="NIMFATR"/>
<evidence type="ECO:0000256" key="1">
    <source>
        <dbReference type="SAM" id="Coils"/>
    </source>
</evidence>
<dbReference type="Gene3D" id="1.20.1270.60">
    <property type="entry name" value="Arfaptin homology (AH) domain/BAR domain"/>
    <property type="match status" value="1"/>
</dbReference>
<dbReference type="Proteomes" id="UP000008837">
    <property type="component" value="Unassembled WGS sequence"/>
</dbReference>
<dbReference type="InterPro" id="IPR027267">
    <property type="entry name" value="AH/BAR_dom_sf"/>
</dbReference>
<evidence type="ECO:0008006" key="4">
    <source>
        <dbReference type="Google" id="ProtNLM"/>
    </source>
</evidence>
<dbReference type="RefSeq" id="XP_001731305.1">
    <property type="nucleotide sequence ID" value="XM_001731253.1"/>
</dbReference>
<feature type="coiled-coil region" evidence="1">
    <location>
        <begin position="240"/>
        <end position="267"/>
    </location>
</feature>
<sequence length="319" mass="35450">MEHWKNFTASVSPIGQRLSERFGALNQQAREHFGHADDLTELPEEYKQLEQRVDALKNAHQSMMRSIKTYENEMYDYPHALQESVSHGAQNLGHTLSMWASQATKNTNLPQVHATSAPESHPRTLSHAIARSATAAAIDLSKCPPKVPAYTGGELVPTTESKLGELLRKFAVAEDAVGHARLTQDHSIVHSFIVVWNAFGAQIQLAVKARQQVRDARLHLDGWRGHLKSAEQSNTSSSKLDSYRHEVEQAEDKLVSATEEAISLMKTVLDNPEPVKSLASLVQAQLEYHRSAAGTLEQLSQEMTAVVTSVESEFRESRE</sequence>
<comment type="caution">
    <text evidence="2">The sequence shown here is derived from an EMBL/GenBank/DDBJ whole genome shotgun (WGS) entry which is preliminary data.</text>
</comment>
<feature type="coiled-coil region" evidence="1">
    <location>
        <begin position="39"/>
        <end position="73"/>
    </location>
</feature>
<dbReference type="InParanoid" id="A8PXN4"/>
<dbReference type="AlphaFoldDB" id="A8PXN4"/>
<evidence type="ECO:0000313" key="3">
    <source>
        <dbReference type="Proteomes" id="UP000008837"/>
    </source>
</evidence>
<dbReference type="InterPro" id="IPR018859">
    <property type="entry name" value="BAR_dom-cont"/>
</dbReference>
<dbReference type="OrthoDB" id="5549748at2759"/>
<accession>A8PXN4</accession>
<dbReference type="SUPFAM" id="SSF103657">
    <property type="entry name" value="BAR/IMD domain-like"/>
    <property type="match status" value="1"/>
</dbReference>
<dbReference type="KEGG" id="mgl:MGL_1488"/>
<keyword evidence="3" id="KW-1185">Reference proteome</keyword>
<organism evidence="2 3">
    <name type="scientific">Malassezia globosa (strain ATCC MYA-4612 / CBS 7966)</name>
    <name type="common">Dandruff-associated fungus</name>
    <dbReference type="NCBI Taxonomy" id="425265"/>
    <lineage>
        <taxon>Eukaryota</taxon>
        <taxon>Fungi</taxon>
        <taxon>Dikarya</taxon>
        <taxon>Basidiomycota</taxon>
        <taxon>Ustilaginomycotina</taxon>
        <taxon>Malasseziomycetes</taxon>
        <taxon>Malasseziales</taxon>
        <taxon>Malasseziaceae</taxon>
        <taxon>Malassezia</taxon>
    </lineage>
</organism>
<proteinExistence type="predicted"/>
<dbReference type="CDD" id="cd07600">
    <property type="entry name" value="BAR_Gvp36"/>
    <property type="match status" value="1"/>
</dbReference>
<dbReference type="GeneID" id="5855612"/>
<dbReference type="FunCoup" id="A8PXN4">
    <property type="interactions" value="12"/>
</dbReference>
<name>A8PXN4_MALGO</name>
<dbReference type="VEuPathDB" id="FungiDB:MGL_1488"/>
<reference evidence="2 3" key="1">
    <citation type="journal article" date="2007" name="Proc. Natl. Acad. Sci. U.S.A.">
        <title>Dandruff-associated Malassezia genomes reveal convergent and divergent virulence traits shared with plant and human fungal pathogens.</title>
        <authorList>
            <person name="Xu J."/>
            <person name="Saunders C.W."/>
            <person name="Hu P."/>
            <person name="Grant R.A."/>
            <person name="Boekhout T."/>
            <person name="Kuramae E.E."/>
            <person name="Kronstad J.W."/>
            <person name="Deangelis Y.M."/>
            <person name="Reeder N.L."/>
            <person name="Johnstone K.R."/>
            <person name="Leland M."/>
            <person name="Fieno A.M."/>
            <person name="Begley W.M."/>
            <person name="Sun Y."/>
            <person name="Lacey M.P."/>
            <person name="Chaudhary T."/>
            <person name="Keough T."/>
            <person name="Chu L."/>
            <person name="Sears R."/>
            <person name="Yuan B."/>
            <person name="Dawson T.L.Jr."/>
        </authorList>
    </citation>
    <scope>NUCLEOTIDE SEQUENCE [LARGE SCALE GENOMIC DNA]</scope>
    <source>
        <strain evidence="3">ATCC MYA-4612 / CBS 7966</strain>
    </source>
</reference>
<dbReference type="EMBL" id="AAYY01000004">
    <property type="protein sequence ID" value="EDP44091.1"/>
    <property type="molecule type" value="Genomic_DNA"/>
</dbReference>
<dbReference type="Pfam" id="PF10455">
    <property type="entry name" value="BAR_2"/>
    <property type="match status" value="1"/>
</dbReference>